<organism evidence="2 3">
    <name type="scientific">Botryosphaeria dothidea</name>
    <dbReference type="NCBI Taxonomy" id="55169"/>
    <lineage>
        <taxon>Eukaryota</taxon>
        <taxon>Fungi</taxon>
        <taxon>Dikarya</taxon>
        <taxon>Ascomycota</taxon>
        <taxon>Pezizomycotina</taxon>
        <taxon>Dothideomycetes</taxon>
        <taxon>Dothideomycetes incertae sedis</taxon>
        <taxon>Botryosphaeriales</taxon>
        <taxon>Botryosphaeriaceae</taxon>
        <taxon>Botryosphaeria</taxon>
    </lineage>
</organism>
<evidence type="ECO:0000313" key="3">
    <source>
        <dbReference type="Proteomes" id="UP000572817"/>
    </source>
</evidence>
<keyword evidence="3" id="KW-1185">Reference proteome</keyword>
<protein>
    <submittedName>
        <fullName evidence="2">Uncharacterized protein</fullName>
    </submittedName>
</protein>
<evidence type="ECO:0000313" key="2">
    <source>
        <dbReference type="EMBL" id="KAF4303970.1"/>
    </source>
</evidence>
<proteinExistence type="predicted"/>
<dbReference type="Proteomes" id="UP000572817">
    <property type="component" value="Unassembled WGS sequence"/>
</dbReference>
<dbReference type="EMBL" id="WWBZ02000051">
    <property type="protein sequence ID" value="KAF4303970.1"/>
    <property type="molecule type" value="Genomic_DNA"/>
</dbReference>
<evidence type="ECO:0000256" key="1">
    <source>
        <dbReference type="SAM" id="SignalP"/>
    </source>
</evidence>
<comment type="caution">
    <text evidence="2">The sequence shown here is derived from an EMBL/GenBank/DDBJ whole genome shotgun (WGS) entry which is preliminary data.</text>
</comment>
<keyword evidence="1" id="KW-0732">Signal</keyword>
<dbReference type="AlphaFoldDB" id="A0A8H4N050"/>
<sequence length="330" mass="36132">MGPLMMLTSILAIVSDFSTSYLVRDAEVSSLCGFKGGMIVMPSQPVGNMSGNVATYPDVYGEAFSWANTAQFISSMNLGPVGIYRMVDGNVYFKAQESDIVGNWTCEVATTSFPANTTYEEVTSECISNGALYNYTSTLIDWNDHSSDEWNFDIAHCTVTGEHEEYTNNVLANIDADDTLASWSPAVQGQLYHGVDGPKYEDSAGTLVLYLNSMIMVAASRQFIDSQSNDTEKIGCVATHTRVPGFIMMLVVSAKDFLQRTSGSLAEWMANALRESKIAAARDAMPKHLKDWDFTAELGSPAHTPFSKRGEAAYSRVVEPDYEQRQKAAV</sequence>
<accession>A0A8H4N050</accession>
<feature type="signal peptide" evidence="1">
    <location>
        <begin position="1"/>
        <end position="20"/>
    </location>
</feature>
<gene>
    <name evidence="2" type="ORF">GTA08_BOTSDO07435</name>
</gene>
<dbReference type="OrthoDB" id="5399485at2759"/>
<reference evidence="2" key="1">
    <citation type="submission" date="2020-04" db="EMBL/GenBank/DDBJ databases">
        <title>Genome Assembly and Annotation of Botryosphaeria dothidea sdau 11-99, a Latent Pathogen of Apple Fruit Ring Rot in China.</title>
        <authorList>
            <person name="Yu C."/>
            <person name="Diao Y."/>
            <person name="Lu Q."/>
            <person name="Zhao J."/>
            <person name="Cui S."/>
            <person name="Peng C."/>
            <person name="He B."/>
            <person name="Liu H."/>
        </authorList>
    </citation>
    <scope>NUCLEOTIDE SEQUENCE [LARGE SCALE GENOMIC DNA]</scope>
    <source>
        <strain evidence="2">Sdau11-99</strain>
    </source>
</reference>
<feature type="chain" id="PRO_5034246011" evidence="1">
    <location>
        <begin position="21"/>
        <end position="330"/>
    </location>
</feature>
<name>A0A8H4N050_9PEZI</name>